<sequence>MGRTFFLNSEKKTKLNHREPSMIKILDIRQYTSQKKDINNRTCIMLISLQ</sequence>
<dbReference type="EMBL" id="JAPFFI010000022">
    <property type="protein sequence ID" value="KAJ6328498.1"/>
    <property type="molecule type" value="Genomic_DNA"/>
</dbReference>
<reference evidence="1" key="2">
    <citation type="journal article" date="2023" name="Int. J. Mol. Sci.">
        <title>De Novo Assembly and Annotation of 11 Diverse Shrub Willow (Salix) Genomes Reveals Novel Gene Organization in Sex-Linked Regions.</title>
        <authorList>
            <person name="Hyden B."/>
            <person name="Feng K."/>
            <person name="Yates T.B."/>
            <person name="Jawdy S."/>
            <person name="Cereghino C."/>
            <person name="Smart L.B."/>
            <person name="Muchero W."/>
        </authorList>
    </citation>
    <scope>NUCLEOTIDE SEQUENCE</scope>
    <source>
        <tissue evidence="1">Shoot tip</tissue>
    </source>
</reference>
<comment type="caution">
    <text evidence="1">The sequence shown here is derived from an EMBL/GenBank/DDBJ whole genome shotgun (WGS) entry which is preliminary data.</text>
</comment>
<evidence type="ECO:0000313" key="1">
    <source>
        <dbReference type="EMBL" id="KAJ6328498.1"/>
    </source>
</evidence>
<dbReference type="Proteomes" id="UP001141253">
    <property type="component" value="Chromosome 14"/>
</dbReference>
<proteinExistence type="predicted"/>
<reference evidence="1" key="1">
    <citation type="submission" date="2022-10" db="EMBL/GenBank/DDBJ databases">
        <authorList>
            <person name="Hyden B.L."/>
            <person name="Feng K."/>
            <person name="Yates T."/>
            <person name="Jawdy S."/>
            <person name="Smart L.B."/>
            <person name="Muchero W."/>
        </authorList>
    </citation>
    <scope>NUCLEOTIDE SEQUENCE</scope>
    <source>
        <tissue evidence="1">Shoot tip</tissue>
    </source>
</reference>
<evidence type="ECO:0000313" key="2">
    <source>
        <dbReference type="Proteomes" id="UP001141253"/>
    </source>
</evidence>
<name>A0ABQ9A7P0_9ROSI</name>
<protein>
    <submittedName>
        <fullName evidence="1">Uncharacterized protein</fullName>
    </submittedName>
</protein>
<gene>
    <name evidence="1" type="ORF">OIU77_010231</name>
</gene>
<organism evidence="1 2">
    <name type="scientific">Salix suchowensis</name>
    <dbReference type="NCBI Taxonomy" id="1278906"/>
    <lineage>
        <taxon>Eukaryota</taxon>
        <taxon>Viridiplantae</taxon>
        <taxon>Streptophyta</taxon>
        <taxon>Embryophyta</taxon>
        <taxon>Tracheophyta</taxon>
        <taxon>Spermatophyta</taxon>
        <taxon>Magnoliopsida</taxon>
        <taxon>eudicotyledons</taxon>
        <taxon>Gunneridae</taxon>
        <taxon>Pentapetalae</taxon>
        <taxon>rosids</taxon>
        <taxon>fabids</taxon>
        <taxon>Malpighiales</taxon>
        <taxon>Salicaceae</taxon>
        <taxon>Saliceae</taxon>
        <taxon>Salix</taxon>
    </lineage>
</organism>
<accession>A0ABQ9A7P0</accession>
<keyword evidence="2" id="KW-1185">Reference proteome</keyword>